<evidence type="ECO:0000313" key="3">
    <source>
        <dbReference type="Proteomes" id="UP001222027"/>
    </source>
</evidence>
<evidence type="ECO:0000259" key="1">
    <source>
        <dbReference type="Pfam" id="PF03372"/>
    </source>
</evidence>
<dbReference type="Gene3D" id="3.60.10.10">
    <property type="entry name" value="Endonuclease/exonuclease/phosphatase"/>
    <property type="match status" value="1"/>
</dbReference>
<dbReference type="SUPFAM" id="SSF56219">
    <property type="entry name" value="DNase I-like"/>
    <property type="match status" value="1"/>
</dbReference>
<accession>A0AAV8QED4</accession>
<dbReference type="PANTHER" id="PTHR12121:SF82">
    <property type="entry name" value="CARBON CATABOLITE REPRESSOR PROTEIN 4 HOMOLOG 3"/>
    <property type="match status" value="1"/>
</dbReference>
<dbReference type="GO" id="GO:0000175">
    <property type="term" value="F:3'-5'-RNA exonuclease activity"/>
    <property type="evidence" value="ECO:0007669"/>
    <property type="project" value="TreeGrafter"/>
</dbReference>
<sequence length="434" mass="48851">MAYEVSWLGTAGAPLATSVRRRPISRGFSAKSISACGVDGAPGSAAPVDRRWYNPERRKRKFYPPPKPVRHWVQAEDTTLHDCPSKDSFVLLSYNILGEHNASKHHELYWNIPSDFMNWNSRKRLICHEIRRWNADLLCLQEVDRYEDISICIRGKGYVGGYKGRTGGAKDGCALFWKKERFKLLEVDNIEFRSFGLRNNVAQLFVLELSEDDQRRVVVGNIHVLFNPKRGDVKLGQVHRLLLKANALSEKWGGIPVVLAGDFNSTPESAIYEFLSTSKLSIALQGRKKGFRQDKCQFVLDDLPCLINDWTGGNLTRAIVNSQDSLITHPLHLKSSYASVQRNASTRDSLGEPLATSCHSKFLGTVDYIWYSTGLACTRVLDTLPLDTLRKLGGLPCKDIGSDHLALVAEFKFTRGNESQQEGISIDKSKKRRN</sequence>
<dbReference type="Pfam" id="PF03372">
    <property type="entry name" value="Exo_endo_phos"/>
    <property type="match status" value="1"/>
</dbReference>
<dbReference type="AlphaFoldDB" id="A0AAV8QED4"/>
<evidence type="ECO:0000313" key="2">
    <source>
        <dbReference type="EMBL" id="KAJ8471303.1"/>
    </source>
</evidence>
<dbReference type="EMBL" id="JAQQAF010000007">
    <property type="protein sequence ID" value="KAJ8471303.1"/>
    <property type="molecule type" value="Genomic_DNA"/>
</dbReference>
<dbReference type="InterPro" id="IPR005135">
    <property type="entry name" value="Endo/exonuclease/phosphatase"/>
</dbReference>
<keyword evidence="3" id="KW-1185">Reference proteome</keyword>
<dbReference type="PANTHER" id="PTHR12121">
    <property type="entry name" value="CARBON CATABOLITE REPRESSOR PROTEIN 4"/>
    <property type="match status" value="1"/>
</dbReference>
<dbReference type="InterPro" id="IPR050410">
    <property type="entry name" value="CCR4/nocturin_mRNA_transcr"/>
</dbReference>
<name>A0AAV8QED4_ENSVE</name>
<gene>
    <name evidence="2" type="ORF">OPV22_025646</name>
</gene>
<dbReference type="Proteomes" id="UP001222027">
    <property type="component" value="Unassembled WGS sequence"/>
</dbReference>
<organism evidence="2 3">
    <name type="scientific">Ensete ventricosum</name>
    <name type="common">Abyssinian banana</name>
    <name type="synonym">Musa ensete</name>
    <dbReference type="NCBI Taxonomy" id="4639"/>
    <lineage>
        <taxon>Eukaryota</taxon>
        <taxon>Viridiplantae</taxon>
        <taxon>Streptophyta</taxon>
        <taxon>Embryophyta</taxon>
        <taxon>Tracheophyta</taxon>
        <taxon>Spermatophyta</taxon>
        <taxon>Magnoliopsida</taxon>
        <taxon>Liliopsida</taxon>
        <taxon>Zingiberales</taxon>
        <taxon>Musaceae</taxon>
        <taxon>Ensete</taxon>
    </lineage>
</organism>
<comment type="caution">
    <text evidence="2">The sequence shown here is derived from an EMBL/GenBank/DDBJ whole genome shotgun (WGS) entry which is preliminary data.</text>
</comment>
<proteinExistence type="predicted"/>
<protein>
    <recommendedName>
        <fullName evidence="1">Endonuclease/exonuclease/phosphatase domain-containing protein</fullName>
    </recommendedName>
</protein>
<dbReference type="InterPro" id="IPR036691">
    <property type="entry name" value="Endo/exonu/phosph_ase_sf"/>
</dbReference>
<feature type="domain" description="Endonuclease/exonuclease/phosphatase" evidence="1">
    <location>
        <begin position="92"/>
        <end position="404"/>
    </location>
</feature>
<reference evidence="2 3" key="1">
    <citation type="submission" date="2022-12" db="EMBL/GenBank/DDBJ databases">
        <title>Chromosome-scale assembly of the Ensete ventricosum genome.</title>
        <authorList>
            <person name="Dussert Y."/>
            <person name="Stocks J."/>
            <person name="Wendawek A."/>
            <person name="Woldeyes F."/>
            <person name="Nichols R.A."/>
            <person name="Borrell J.S."/>
        </authorList>
    </citation>
    <scope>NUCLEOTIDE SEQUENCE [LARGE SCALE GENOMIC DNA]</scope>
    <source>
        <strain evidence="3">cv. Maze</strain>
        <tissue evidence="2">Seeds</tissue>
    </source>
</reference>